<feature type="domain" description="ATP-grasp" evidence="15">
    <location>
        <begin position="125"/>
        <end position="322"/>
    </location>
</feature>
<protein>
    <recommendedName>
        <fullName evidence="5">Biotin carboxylase</fullName>
    </recommendedName>
    <alternativeName>
        <fullName evidence="11">Acetyl-coenzyme A carboxylase biotin carboxylase subunit A</fullName>
    </alternativeName>
</protein>
<dbReference type="Gene3D" id="2.40.50.100">
    <property type="match status" value="1"/>
</dbReference>
<proteinExistence type="predicted"/>
<evidence type="ECO:0000256" key="1">
    <source>
        <dbReference type="ARBA" id="ARBA00001953"/>
    </source>
</evidence>
<dbReference type="InterPro" id="IPR003778">
    <property type="entry name" value="CT_A_B"/>
</dbReference>
<comment type="pathway">
    <text evidence="3">Lipid metabolism; malonyl-CoA biosynthesis; malonyl-CoA from acetyl-CoA: step 1/1.</text>
</comment>
<evidence type="ECO:0000259" key="14">
    <source>
        <dbReference type="PROSITE" id="PS50968"/>
    </source>
</evidence>
<feature type="domain" description="Lipoyl-binding" evidence="14">
    <location>
        <begin position="1151"/>
        <end position="1229"/>
    </location>
</feature>
<dbReference type="PROSITE" id="PS00867">
    <property type="entry name" value="CPSASE_2"/>
    <property type="match status" value="1"/>
</dbReference>
<evidence type="ECO:0000256" key="8">
    <source>
        <dbReference type="ARBA" id="ARBA00022801"/>
    </source>
</evidence>
<dbReference type="InterPro" id="IPR005479">
    <property type="entry name" value="CPAse_ATP-bd"/>
</dbReference>
<comment type="catalytic activity">
    <reaction evidence="12">
        <text>N(6)-biotinyl-L-lysyl-[protein] + hydrogencarbonate + ATP = N(6)-carboxybiotinyl-L-lysyl-[protein] + ADP + phosphate + H(+)</text>
        <dbReference type="Rhea" id="RHEA:13501"/>
        <dbReference type="Rhea" id="RHEA-COMP:10505"/>
        <dbReference type="Rhea" id="RHEA-COMP:10506"/>
        <dbReference type="ChEBI" id="CHEBI:15378"/>
        <dbReference type="ChEBI" id="CHEBI:17544"/>
        <dbReference type="ChEBI" id="CHEBI:30616"/>
        <dbReference type="ChEBI" id="CHEBI:43474"/>
        <dbReference type="ChEBI" id="CHEBI:83144"/>
        <dbReference type="ChEBI" id="CHEBI:83145"/>
        <dbReference type="ChEBI" id="CHEBI:456216"/>
        <dbReference type="EC" id="6.3.4.14"/>
    </reaction>
</comment>
<dbReference type="InterPro" id="IPR016185">
    <property type="entry name" value="PreATP-grasp_dom_sf"/>
</dbReference>
<feature type="domain" description="Biotin carboxylation" evidence="16">
    <location>
        <begin position="6"/>
        <end position="450"/>
    </location>
</feature>
<evidence type="ECO:0000259" key="15">
    <source>
        <dbReference type="PROSITE" id="PS50975"/>
    </source>
</evidence>
<evidence type="ECO:0000256" key="9">
    <source>
        <dbReference type="ARBA" id="ARBA00022840"/>
    </source>
</evidence>
<comment type="cofactor">
    <cofactor evidence="1">
        <name>biotin</name>
        <dbReference type="ChEBI" id="CHEBI:57586"/>
    </cofactor>
</comment>
<dbReference type="InterPro" id="IPR011764">
    <property type="entry name" value="Biotin_carboxylation_dom"/>
</dbReference>
<evidence type="ECO:0000256" key="10">
    <source>
        <dbReference type="ARBA" id="ARBA00023267"/>
    </source>
</evidence>
<dbReference type="PANTHER" id="PTHR18866">
    <property type="entry name" value="CARBOXYLASE:PYRUVATE/ACETYL-COA/PROPIONYL-COA CARBOXYLASE"/>
    <property type="match status" value="1"/>
</dbReference>
<dbReference type="InterPro" id="IPR014084">
    <property type="entry name" value="Urea_COase"/>
</dbReference>
<evidence type="ECO:0000256" key="7">
    <source>
        <dbReference type="ARBA" id="ARBA00022741"/>
    </source>
</evidence>
<dbReference type="InterPro" id="IPR011053">
    <property type="entry name" value="Single_hybrid_motif"/>
</dbReference>
<dbReference type="EMBL" id="CAADEZ010000357">
    <property type="protein sequence ID" value="VFJ64463.1"/>
    <property type="molecule type" value="Genomic_DNA"/>
</dbReference>
<dbReference type="GO" id="GO:0046872">
    <property type="term" value="F:metal ion binding"/>
    <property type="evidence" value="ECO:0007669"/>
    <property type="project" value="InterPro"/>
</dbReference>
<dbReference type="Gene3D" id="2.40.100.10">
    <property type="entry name" value="Cyclophilin-like"/>
    <property type="match status" value="2"/>
</dbReference>
<evidence type="ECO:0000256" key="13">
    <source>
        <dbReference type="PROSITE-ProRule" id="PRU00409"/>
    </source>
</evidence>
<dbReference type="FunFam" id="3.40.50.20:FF:000010">
    <property type="entry name" value="Propionyl-CoA carboxylase subunit alpha"/>
    <property type="match status" value="1"/>
</dbReference>
<dbReference type="InterPro" id="IPR011054">
    <property type="entry name" value="Rudment_hybrid_motif"/>
</dbReference>
<dbReference type="PROSITE" id="PS00188">
    <property type="entry name" value="BIOTIN"/>
    <property type="match status" value="1"/>
</dbReference>
<dbReference type="Gene3D" id="3.30.1360.40">
    <property type="match status" value="1"/>
</dbReference>
<keyword evidence="9 13" id="KW-0067">ATP-binding</keyword>
<sequence length="1235" mass="135693">MSFNKPYTKILVANRGEIACRIFRTCARMGIETVAIYSEADKDALHVRLADEAVFIGSSEAKNSYLNIPVLLEAALQTKAEAIHPGYGFLSESARFACECKKRGIDFVGPFTEHINLFGRKDKARRVAREIGIPVITGSPAVSSKEEALLAAENIGYPVMIKETAGGGGIGMHTCRNRDDISLKFPDAKSKGAHFFGDSSTYLEKCVENVRHIEVQIFGDGKGNISVLGDRECSIQRHYQKIVEEAPSPSLDEDLRARLFAAARRLGEKIVYQSAGTVEFLVDKTTGDFYFLEVNTRIQVEHAVTEAVTGLDIVALMLRTSAGESIELKETYESRGHAIEARVYAEDPARDFAPSPGTLTEVHFPDLPWARYDSGVQPGSNVPGYYDPIIAKVVVHGSNRDEAVSRLAQTLEQCRLGGTVTNLEYLRRIASNPEYANNEVDTHFTRRLSYVPNRIEVLEAGFYSTVQSYPGRIGYWNIGVPPSGPMDGLAFRIANRLVGNADRCSGFEFTLGGPTLQFSKDTAIALTGARMEASLDGSPVEWWTAIRVRAGSTLELGNIIGGGYRTYLSVGGGLALSDYLGSQATFVPGSMGGVQGGVLQVGQLLPVAPLPGEGDRQGSDGYGLPSSLCPDYGDEWEIGVLYGPHGAPDFFQEEDIAMFFSQGWKVHHNSNRLGIRLSGPKPKWARKDGGEAGLHPSNIHDCVYAIGSVNFTGDMPIILAQDGPSLGGFVCPVTIAQAELWKIGQLKPNDTIHFKRISYEEAIRLEKEQNSFLDAISHRRLEANTGKPIVNTRFSGIPGKSRHNDAIVLAIPASEAGPSVTCRMAGDNCVLVEYGPMVLDLNMRIKVHLLTEFLEKRAVDGILELSPGVRSLQIRYDSLRLDLSELLDILAEAEKQASDPHEAVIASRTVRLPLAFDDRWNKAAVEKYTKSVRPTAPYLPSNIDFIARINGLDDADRVRDIVMSAEYLVLGLGDVYLGAPCAVPLDPRHRLVTSKYNPARLYTPEGSVGIGGVYLCIYGMDSPGGYQLVGRTLPIWDKFVVNPNSREDKPWLLRFFDRVRFYPVSDDELETLRDQYSGGRLPIQITEGKFSLHEYNRFLHSIAEETARFKQRQQGAFARELAHWEREGMIGATEDQNDFVAGFDSVAAQKNREIRIPAGCKVIRSKSGGQIVSLLVQPGDRIKKGQPVAIVEAMKTEIRIDSDRAGTVTEIPVATGMLIDRGNIILVLEPNFRNT</sequence>
<dbReference type="PROSITE" id="PS50968">
    <property type="entry name" value="BIOTINYL_LIPOYL"/>
    <property type="match status" value="1"/>
</dbReference>
<dbReference type="SUPFAM" id="SSF52440">
    <property type="entry name" value="PreATP-grasp domain"/>
    <property type="match status" value="1"/>
</dbReference>
<evidence type="ECO:0000256" key="4">
    <source>
        <dbReference type="ARBA" id="ARBA00011750"/>
    </source>
</evidence>
<dbReference type="SMART" id="SM00797">
    <property type="entry name" value="AHS2"/>
    <property type="match status" value="1"/>
</dbReference>
<dbReference type="SUPFAM" id="SSF160467">
    <property type="entry name" value="PH0987 N-terminal domain-like"/>
    <property type="match status" value="1"/>
</dbReference>
<evidence type="ECO:0000313" key="19">
    <source>
        <dbReference type="EMBL" id="VFK15172.1"/>
    </source>
</evidence>
<dbReference type="Pfam" id="PF00289">
    <property type="entry name" value="Biotin_carb_N"/>
    <property type="match status" value="1"/>
</dbReference>
<dbReference type="InterPro" id="IPR000089">
    <property type="entry name" value="Biotin_lipoyl"/>
</dbReference>
<evidence type="ECO:0000313" key="18">
    <source>
        <dbReference type="EMBL" id="VFJ64463.1"/>
    </source>
</evidence>
<accession>A0A450SUG2</accession>
<keyword evidence="7 13" id="KW-0547">Nucleotide-binding</keyword>
<comment type="subunit">
    <text evidence="4">Acetyl-CoA carboxylase is a heterohexamer of biotin carboxyl carrier protein, biotin carboxylase and the two subunits of carboxyl transferase in a 2:2 complex.</text>
</comment>
<evidence type="ECO:0000256" key="5">
    <source>
        <dbReference type="ARBA" id="ARBA00017242"/>
    </source>
</evidence>
<dbReference type="EMBL" id="CAADFA010000203">
    <property type="protein sequence ID" value="VFJ57624.1"/>
    <property type="molecule type" value="Genomic_DNA"/>
</dbReference>
<evidence type="ECO:0000313" key="17">
    <source>
        <dbReference type="EMBL" id="VFJ57624.1"/>
    </source>
</evidence>
<dbReference type="SUPFAM" id="SSF51246">
    <property type="entry name" value="Rudiment single hybrid motif"/>
    <property type="match status" value="1"/>
</dbReference>
<dbReference type="NCBIfam" id="TIGR00724">
    <property type="entry name" value="urea_amlyse_rel"/>
    <property type="match status" value="1"/>
</dbReference>
<reference evidence="17" key="1">
    <citation type="submission" date="2019-02" db="EMBL/GenBank/DDBJ databases">
        <authorList>
            <person name="Gruber-Vodicka R. H."/>
            <person name="Seah K. B. B."/>
        </authorList>
    </citation>
    <scope>NUCLEOTIDE SEQUENCE</scope>
    <source>
        <strain evidence="18">BECK_BZ163</strain>
        <strain evidence="19">BECK_BZ164</strain>
        <strain evidence="17">BECK_BZ165</strain>
    </source>
</reference>
<dbReference type="GO" id="GO:0004075">
    <property type="term" value="F:biotin carboxylase activity"/>
    <property type="evidence" value="ECO:0007669"/>
    <property type="project" value="UniProtKB-EC"/>
</dbReference>
<gene>
    <name evidence="18" type="ORF">BECKFM1743A_GA0114220_103572</name>
    <name evidence="19" type="ORF">BECKFM1743B_GA0114221_103582</name>
    <name evidence="17" type="ORF">BECKFM1743C_GA0114222_102034</name>
</gene>
<evidence type="ECO:0000256" key="3">
    <source>
        <dbReference type="ARBA" id="ARBA00004956"/>
    </source>
</evidence>
<dbReference type="GO" id="GO:0005524">
    <property type="term" value="F:ATP binding"/>
    <property type="evidence" value="ECO:0007669"/>
    <property type="project" value="UniProtKB-UniRule"/>
</dbReference>
<dbReference type="SUPFAM" id="SSF51230">
    <property type="entry name" value="Single hybrid motif"/>
    <property type="match status" value="1"/>
</dbReference>
<dbReference type="Pfam" id="PF02786">
    <property type="entry name" value="CPSase_L_D2"/>
    <property type="match status" value="1"/>
</dbReference>
<dbReference type="SUPFAM" id="SSF50891">
    <property type="entry name" value="Cyclophilin-like"/>
    <property type="match status" value="2"/>
</dbReference>
<dbReference type="Pfam" id="PF00364">
    <property type="entry name" value="Biotin_lipoyl"/>
    <property type="match status" value="1"/>
</dbReference>
<dbReference type="PROSITE" id="PS50975">
    <property type="entry name" value="ATP_GRASP"/>
    <property type="match status" value="1"/>
</dbReference>
<dbReference type="SMART" id="SM00796">
    <property type="entry name" value="AHS1"/>
    <property type="match status" value="1"/>
</dbReference>
<evidence type="ECO:0000259" key="16">
    <source>
        <dbReference type="PROSITE" id="PS50979"/>
    </source>
</evidence>
<evidence type="ECO:0000256" key="12">
    <source>
        <dbReference type="ARBA" id="ARBA00048600"/>
    </source>
</evidence>
<keyword evidence="6" id="KW-0436">Ligase</keyword>
<dbReference type="NCBIfam" id="TIGR02712">
    <property type="entry name" value="urea_carbox"/>
    <property type="match status" value="1"/>
</dbReference>
<dbReference type="AlphaFoldDB" id="A0A450SUG2"/>
<dbReference type="InterPro" id="IPR005482">
    <property type="entry name" value="Biotin_COase_C"/>
</dbReference>
<dbReference type="EMBL" id="CAADFL010000358">
    <property type="protein sequence ID" value="VFK15172.1"/>
    <property type="molecule type" value="Genomic_DNA"/>
</dbReference>
<dbReference type="Gene3D" id="3.30.470.20">
    <property type="entry name" value="ATP-grasp fold, B domain"/>
    <property type="match status" value="1"/>
</dbReference>
<organism evidence="17">
    <name type="scientific">Candidatus Kentrum sp. FM</name>
    <dbReference type="NCBI Taxonomy" id="2126340"/>
    <lineage>
        <taxon>Bacteria</taxon>
        <taxon>Pseudomonadati</taxon>
        <taxon>Pseudomonadota</taxon>
        <taxon>Gammaproteobacteria</taxon>
        <taxon>Candidatus Kentrum</taxon>
    </lineage>
</organism>
<dbReference type="SMART" id="SM00878">
    <property type="entry name" value="Biotin_carb_C"/>
    <property type="match status" value="1"/>
</dbReference>
<dbReference type="Pfam" id="PF02785">
    <property type="entry name" value="Biotin_carb_C"/>
    <property type="match status" value="1"/>
</dbReference>
<evidence type="ECO:0000256" key="6">
    <source>
        <dbReference type="ARBA" id="ARBA00022598"/>
    </source>
</evidence>
<name>A0A450SUG2_9GAMM</name>
<evidence type="ECO:0000256" key="11">
    <source>
        <dbReference type="ARBA" id="ARBA00033786"/>
    </source>
</evidence>
<dbReference type="Pfam" id="PF02626">
    <property type="entry name" value="CT_A_B"/>
    <property type="match status" value="1"/>
</dbReference>
<dbReference type="InterPro" id="IPR001882">
    <property type="entry name" value="Biotin_BS"/>
</dbReference>
<dbReference type="PANTHER" id="PTHR18866:SF128">
    <property type="entry name" value="UREA AMIDOLYASE"/>
    <property type="match status" value="1"/>
</dbReference>
<dbReference type="SUPFAM" id="SSF56059">
    <property type="entry name" value="Glutathione synthetase ATP-binding domain-like"/>
    <property type="match status" value="1"/>
</dbReference>
<dbReference type="InterPro" id="IPR005481">
    <property type="entry name" value="BC-like_N"/>
</dbReference>
<evidence type="ECO:0000256" key="2">
    <source>
        <dbReference type="ARBA" id="ARBA00003761"/>
    </source>
</evidence>
<dbReference type="InterPro" id="IPR003833">
    <property type="entry name" value="CT_C_D"/>
</dbReference>
<dbReference type="Pfam" id="PF02682">
    <property type="entry name" value="CT_C_D"/>
    <property type="match status" value="1"/>
</dbReference>
<dbReference type="CDD" id="cd06850">
    <property type="entry name" value="biotinyl_domain"/>
    <property type="match status" value="1"/>
</dbReference>
<dbReference type="GO" id="GO:0016787">
    <property type="term" value="F:hydrolase activity"/>
    <property type="evidence" value="ECO:0007669"/>
    <property type="project" value="UniProtKB-KW"/>
</dbReference>
<keyword evidence="8" id="KW-0378">Hydrolase</keyword>
<dbReference type="PROSITE" id="PS50979">
    <property type="entry name" value="BC"/>
    <property type="match status" value="1"/>
</dbReference>
<dbReference type="InterPro" id="IPR029000">
    <property type="entry name" value="Cyclophilin-like_dom_sf"/>
</dbReference>
<dbReference type="InterPro" id="IPR050856">
    <property type="entry name" value="Biotin_carboxylase_complex"/>
</dbReference>
<comment type="function">
    <text evidence="2">This protein is a component of the acetyl coenzyme A carboxylase complex; first, biotin carboxylase catalyzes the carboxylation of the carrier protein and then the transcarboxylase transfers the carboxyl group to form malonyl-CoA.</text>
</comment>
<dbReference type="InterPro" id="IPR011761">
    <property type="entry name" value="ATP-grasp"/>
</dbReference>
<keyword evidence="10" id="KW-0092">Biotin</keyword>